<gene>
    <name evidence="2" type="ORF">BKD09_12695</name>
</gene>
<dbReference type="AlphaFoldDB" id="A0A1L3F7D4"/>
<dbReference type="RefSeq" id="WP_155794944.1">
    <property type="nucleotide sequence ID" value="NZ_CP017637.1"/>
</dbReference>
<feature type="chain" id="PRO_5013335421" evidence="1">
    <location>
        <begin position="20"/>
        <end position="723"/>
    </location>
</feature>
<evidence type="ECO:0000313" key="3">
    <source>
        <dbReference type="Proteomes" id="UP000181962"/>
    </source>
</evidence>
<keyword evidence="1" id="KW-0732">Signal</keyword>
<accession>A0A1L3F7D4</accession>
<protein>
    <submittedName>
        <fullName evidence="2">Uncharacterized protein</fullName>
    </submittedName>
</protein>
<reference evidence="2 3" key="1">
    <citation type="submission" date="2016-11" db="EMBL/GenBank/DDBJ databases">
        <title>Complete Genome Sequence of Bradyrhizobium sp. strain J5, an isolated from soybean nodule in Hokkaido.</title>
        <authorList>
            <person name="Kanehara K."/>
        </authorList>
    </citation>
    <scope>NUCLEOTIDE SEQUENCE [LARGE SCALE GENOMIC DNA]</scope>
    <source>
        <strain evidence="2 3">J5</strain>
    </source>
</reference>
<organism evidence="2 3">
    <name type="scientific">Bradyrhizobium japonicum</name>
    <dbReference type="NCBI Taxonomy" id="375"/>
    <lineage>
        <taxon>Bacteria</taxon>
        <taxon>Pseudomonadati</taxon>
        <taxon>Pseudomonadota</taxon>
        <taxon>Alphaproteobacteria</taxon>
        <taxon>Hyphomicrobiales</taxon>
        <taxon>Nitrobacteraceae</taxon>
        <taxon>Bradyrhizobium</taxon>
    </lineage>
</organism>
<sequence length="723" mass="78909">MRFISILCLLILTISPCFAQSPRASAEVTTLISQGPLLAVLDHDNSSALSLVTLFRKIHAAQKLPQPAVADGPTRASDLSQFSGTYAQFAAVMSADITRITAGLGIDWEKEILKTYDPKSAKTDAGKTLRLNGNVARVFNEKWLGSSDGLFLLSGVVNRMDRRDFDSAHCGELRFIYRLGYEVRMNGKTYASRMPFTVNMVFSYADDGRNCQDVASLWRVAGIDTDDPAVVAQRLLQGPLDFSRLIFKQMEINAQVVRFPSDLENMENRKFAGQAIYWMRIFALRDGKFQPTRLENTPDVQAILKDPAKQKQLQDYLAGHIAEIDNGTFRIPESLEADIALSFSTAGSARMANRPFDLAIGSEQAARIVAAAGVPGRSPKFVQSGAGLLERLNTSSCMGCHQSSSTAGFHLLGVDRFDFGRDADAIRSALDGNQLQLPFSPHVYAELVRRKDYVDRVSLGQAPNSFRPHPSAPPAAWESRNPAYVVAGDNMPCPLNADLAQAAKWSCNATRNLTCQALVTNAATSSNLGQCVAAAQNVVAGLSCRSNVIEDSTAKAAANNPLGFNLRAFSDRVSKEEFVYKLPEGKLSGYSYNCRPTKIGVPLGRVTRPCKPEEASLAVIRPGSVPEEICAIVGGKGFEQMAKGYFDSGIFAAGVGRGLLNTCSPSRFCREDYICQQMPDFVTSARFNVSAPALNNLRSRKIGFCTPTYFVYQLRLDGHPNPR</sequence>
<dbReference type="Proteomes" id="UP000181962">
    <property type="component" value="Chromosome"/>
</dbReference>
<evidence type="ECO:0000313" key="2">
    <source>
        <dbReference type="EMBL" id="APG09194.1"/>
    </source>
</evidence>
<dbReference type="EMBL" id="CP017637">
    <property type="protein sequence ID" value="APG09194.1"/>
    <property type="molecule type" value="Genomic_DNA"/>
</dbReference>
<name>A0A1L3F7D4_BRAJP</name>
<proteinExistence type="predicted"/>
<feature type="signal peptide" evidence="1">
    <location>
        <begin position="1"/>
        <end position="19"/>
    </location>
</feature>
<dbReference type="OrthoDB" id="9807520at2"/>
<evidence type="ECO:0000256" key="1">
    <source>
        <dbReference type="SAM" id="SignalP"/>
    </source>
</evidence>